<dbReference type="GO" id="GO:0003824">
    <property type="term" value="F:catalytic activity"/>
    <property type="evidence" value="ECO:0007669"/>
    <property type="project" value="InterPro"/>
</dbReference>
<protein>
    <submittedName>
        <fullName evidence="8">B12-binding domain-containing radical SAM protein</fullName>
    </submittedName>
</protein>
<evidence type="ECO:0000313" key="8">
    <source>
        <dbReference type="EMBL" id="BBO93286.1"/>
    </source>
</evidence>
<sequence length="450" mass="49852">MTSTATTVPHILLVNPWIHDFAAYDFWAAPLGLLTLGGILRDHGARISFVDCLDRFHPLQAALPLVDKRCGRGPYIKTTIPKPPGLADIPRNYCRYGVPPEWLRHDLAVLPPPDLVLVTSLMTYWYPGVRETIAVIKSVFSDVPVVLGGIYATLCAEHAERHCGADHVISGPGEAAILPMVARLTGWRPTPRHDPTDLDTLPLPALDLTRRLVHVPLLTSRGCPFQCAYCASHRLQPRMMRRSPTSVVAEIVHWHRDHGVKDFAFYDDALLVDADRHIVPLLEGVIEAGITVRFHTPNALHIRNITRPLAILMRRAGFHTIRLGLETTAFERRQSMDRKVTEEEFLRALNHLKAAGFAADQVGAYLLAGLPGQDVAAVESSIAVVKAAGITPVIAHYTPIPHTPMWEAAVEASRYDLAADPIYTNNAIFPCRSETFSWEVLTRLKTLARA</sequence>
<keyword evidence="3" id="KW-0479">Metal-binding</keyword>
<evidence type="ECO:0000256" key="4">
    <source>
        <dbReference type="ARBA" id="ARBA00023004"/>
    </source>
</evidence>
<dbReference type="CDD" id="cd01335">
    <property type="entry name" value="Radical_SAM"/>
    <property type="match status" value="1"/>
</dbReference>
<dbReference type="SFLD" id="SFLDG01123">
    <property type="entry name" value="methyltransferase_(Class_B)"/>
    <property type="match status" value="1"/>
</dbReference>
<dbReference type="GO" id="GO:0046872">
    <property type="term" value="F:metal ion binding"/>
    <property type="evidence" value="ECO:0007669"/>
    <property type="project" value="UniProtKB-KW"/>
</dbReference>
<dbReference type="GO" id="GO:0005829">
    <property type="term" value="C:cytosol"/>
    <property type="evidence" value="ECO:0007669"/>
    <property type="project" value="TreeGrafter"/>
</dbReference>
<dbReference type="EMBL" id="AP021879">
    <property type="protein sequence ID" value="BBO93286.1"/>
    <property type="molecule type" value="Genomic_DNA"/>
</dbReference>
<dbReference type="PANTHER" id="PTHR43409">
    <property type="entry name" value="ANAEROBIC MAGNESIUM-PROTOPORPHYRIN IX MONOMETHYL ESTER CYCLASE-RELATED"/>
    <property type="match status" value="1"/>
</dbReference>
<dbReference type="PANTHER" id="PTHR43409:SF15">
    <property type="entry name" value="PUTATIVE-RELATED"/>
    <property type="match status" value="1"/>
</dbReference>
<dbReference type="GO" id="GO:0031419">
    <property type="term" value="F:cobalamin binding"/>
    <property type="evidence" value="ECO:0007669"/>
    <property type="project" value="InterPro"/>
</dbReference>
<dbReference type="InterPro" id="IPR036724">
    <property type="entry name" value="Cobalamin-bd_sf"/>
</dbReference>
<keyword evidence="4" id="KW-0408">Iron</keyword>
<name>A0A5K8ALB5_9BACT</name>
<dbReference type="Gene3D" id="3.80.30.20">
    <property type="entry name" value="tm_1862 like domain"/>
    <property type="match status" value="1"/>
</dbReference>
<dbReference type="InterPro" id="IPR007197">
    <property type="entry name" value="rSAM"/>
</dbReference>
<keyword evidence="5" id="KW-0411">Iron-sulfur</keyword>
<reference evidence="8 9" key="1">
    <citation type="submission" date="2019-11" db="EMBL/GenBank/DDBJ databases">
        <title>Comparative genomics of hydrocarbon-degrading Desulfosarcina strains.</title>
        <authorList>
            <person name="Watanabe M."/>
            <person name="Kojima H."/>
            <person name="Fukui M."/>
        </authorList>
    </citation>
    <scope>NUCLEOTIDE SEQUENCE [LARGE SCALE GENOMIC DNA]</scope>
    <source>
        <strain evidence="9">oXyS1</strain>
    </source>
</reference>
<dbReference type="InterPro" id="IPR006638">
    <property type="entry name" value="Elp3/MiaA/NifB-like_rSAM"/>
</dbReference>
<dbReference type="Pfam" id="PF04055">
    <property type="entry name" value="Radical_SAM"/>
    <property type="match status" value="1"/>
</dbReference>
<dbReference type="RefSeq" id="WP_155313894.1">
    <property type="nucleotide sequence ID" value="NZ_AP021879.1"/>
</dbReference>
<evidence type="ECO:0000259" key="7">
    <source>
        <dbReference type="PROSITE" id="PS51918"/>
    </source>
</evidence>
<dbReference type="SUPFAM" id="SSF102114">
    <property type="entry name" value="Radical SAM enzymes"/>
    <property type="match status" value="1"/>
</dbReference>
<evidence type="ECO:0000256" key="2">
    <source>
        <dbReference type="ARBA" id="ARBA00022691"/>
    </source>
</evidence>
<comment type="cofactor">
    <cofactor evidence="1">
        <name>[4Fe-4S] cluster</name>
        <dbReference type="ChEBI" id="CHEBI:49883"/>
    </cofactor>
</comment>
<evidence type="ECO:0000259" key="6">
    <source>
        <dbReference type="PROSITE" id="PS51332"/>
    </source>
</evidence>
<dbReference type="Gene3D" id="3.40.50.280">
    <property type="entry name" value="Cobalamin-binding domain"/>
    <property type="match status" value="1"/>
</dbReference>
<dbReference type="SMART" id="SM00729">
    <property type="entry name" value="Elp3"/>
    <property type="match status" value="1"/>
</dbReference>
<dbReference type="InterPro" id="IPR023404">
    <property type="entry name" value="rSAM_horseshoe"/>
</dbReference>
<dbReference type="Pfam" id="PF02310">
    <property type="entry name" value="B12-binding"/>
    <property type="match status" value="1"/>
</dbReference>
<dbReference type="InterPro" id="IPR006158">
    <property type="entry name" value="Cobalamin-bd"/>
</dbReference>
<proteinExistence type="predicted"/>
<evidence type="ECO:0000313" key="9">
    <source>
        <dbReference type="Proteomes" id="UP000422108"/>
    </source>
</evidence>
<feature type="domain" description="B12-binding" evidence="6">
    <location>
        <begin position="15"/>
        <end position="191"/>
    </location>
</feature>
<feature type="domain" description="Radical SAM core" evidence="7">
    <location>
        <begin position="209"/>
        <end position="437"/>
    </location>
</feature>
<dbReference type="PROSITE" id="PS51918">
    <property type="entry name" value="RADICAL_SAM"/>
    <property type="match status" value="1"/>
</dbReference>
<dbReference type="Proteomes" id="UP000422108">
    <property type="component" value="Chromosome"/>
</dbReference>
<keyword evidence="2" id="KW-0949">S-adenosyl-L-methionine</keyword>
<evidence type="ECO:0000256" key="3">
    <source>
        <dbReference type="ARBA" id="ARBA00022723"/>
    </source>
</evidence>
<dbReference type="InterPro" id="IPR034466">
    <property type="entry name" value="Methyltransferase_Class_B"/>
</dbReference>
<accession>A0A5K8ALB5</accession>
<gene>
    <name evidence="8" type="ORF">DSCOOX_64660</name>
</gene>
<dbReference type="InterPro" id="IPR051198">
    <property type="entry name" value="BchE-like"/>
</dbReference>
<dbReference type="SFLD" id="SFLDS00029">
    <property type="entry name" value="Radical_SAM"/>
    <property type="match status" value="1"/>
</dbReference>
<dbReference type="SFLD" id="SFLDG01082">
    <property type="entry name" value="B12-binding_domain_containing"/>
    <property type="match status" value="1"/>
</dbReference>
<evidence type="ECO:0000256" key="1">
    <source>
        <dbReference type="ARBA" id="ARBA00001966"/>
    </source>
</evidence>
<keyword evidence="9" id="KW-1185">Reference proteome</keyword>
<dbReference type="SUPFAM" id="SSF52242">
    <property type="entry name" value="Cobalamin (vitamin B12)-binding domain"/>
    <property type="match status" value="1"/>
</dbReference>
<organism evidence="8 9">
    <name type="scientific">Desulfosarcina ovata subsp. ovata</name>
    <dbReference type="NCBI Taxonomy" id="2752305"/>
    <lineage>
        <taxon>Bacteria</taxon>
        <taxon>Pseudomonadati</taxon>
        <taxon>Thermodesulfobacteriota</taxon>
        <taxon>Desulfobacteria</taxon>
        <taxon>Desulfobacterales</taxon>
        <taxon>Desulfosarcinaceae</taxon>
        <taxon>Desulfosarcina</taxon>
    </lineage>
</organism>
<dbReference type="InterPro" id="IPR058240">
    <property type="entry name" value="rSAM_sf"/>
</dbReference>
<dbReference type="GO" id="GO:0051539">
    <property type="term" value="F:4 iron, 4 sulfur cluster binding"/>
    <property type="evidence" value="ECO:0007669"/>
    <property type="project" value="UniProtKB-KW"/>
</dbReference>
<dbReference type="PROSITE" id="PS51332">
    <property type="entry name" value="B12_BINDING"/>
    <property type="match status" value="1"/>
</dbReference>
<evidence type="ECO:0000256" key="5">
    <source>
        <dbReference type="ARBA" id="ARBA00023014"/>
    </source>
</evidence>
<dbReference type="AlphaFoldDB" id="A0A5K8ALB5"/>